<keyword evidence="1" id="KW-1133">Transmembrane helix</keyword>
<dbReference type="OrthoDB" id="2590756at2759"/>
<keyword evidence="1" id="KW-0472">Membrane</keyword>
<sequence length="193" mass="20558">MHDAARHLGGTAISSSYLLQATDKDVPGGGGGGSLLNLGRGITTPTTSVICSPSCPSQLVRMLPPHLGFLIHVVIEVPACLSFALFPSRQLGMHTPHAHAVIRQYAALILASVLVALVFVDRPPDDTSGKVAAALAVYHVAPSIRSATRLTRQARFRKAIIVSEAFLYLVVHVICFVALLCDAWSALYMESHP</sequence>
<evidence type="ECO:0000313" key="3">
    <source>
        <dbReference type="Proteomes" id="UP000019471"/>
    </source>
</evidence>
<feature type="transmembrane region" description="Helical" evidence="1">
    <location>
        <begin position="165"/>
        <end position="187"/>
    </location>
</feature>
<gene>
    <name evidence="2" type="ORF">A1O5_09429</name>
</gene>
<dbReference type="GeneID" id="19194125"/>
<feature type="transmembrane region" description="Helical" evidence="1">
    <location>
        <begin position="67"/>
        <end position="88"/>
    </location>
</feature>
<proteinExistence type="predicted"/>
<dbReference type="Proteomes" id="UP000019471">
    <property type="component" value="Unassembled WGS sequence"/>
</dbReference>
<evidence type="ECO:0000256" key="1">
    <source>
        <dbReference type="SAM" id="Phobius"/>
    </source>
</evidence>
<organism evidence="2 3">
    <name type="scientific">Cladophialophora psammophila CBS 110553</name>
    <dbReference type="NCBI Taxonomy" id="1182543"/>
    <lineage>
        <taxon>Eukaryota</taxon>
        <taxon>Fungi</taxon>
        <taxon>Dikarya</taxon>
        <taxon>Ascomycota</taxon>
        <taxon>Pezizomycotina</taxon>
        <taxon>Eurotiomycetes</taxon>
        <taxon>Chaetothyriomycetidae</taxon>
        <taxon>Chaetothyriales</taxon>
        <taxon>Herpotrichiellaceae</taxon>
        <taxon>Cladophialophora</taxon>
    </lineage>
</organism>
<dbReference type="HOGENOM" id="CLU_121516_0_0_1"/>
<dbReference type="AlphaFoldDB" id="W9WRZ8"/>
<dbReference type="EMBL" id="AMGX01000016">
    <property type="protein sequence ID" value="EXJ67416.1"/>
    <property type="molecule type" value="Genomic_DNA"/>
</dbReference>
<protein>
    <submittedName>
        <fullName evidence="2">Uncharacterized protein</fullName>
    </submittedName>
</protein>
<reference evidence="2 3" key="1">
    <citation type="submission" date="2013-03" db="EMBL/GenBank/DDBJ databases">
        <title>The Genome Sequence of Cladophialophora psammophila CBS 110553.</title>
        <authorList>
            <consortium name="The Broad Institute Genomics Platform"/>
            <person name="Cuomo C."/>
            <person name="de Hoog S."/>
            <person name="Gorbushina A."/>
            <person name="Walker B."/>
            <person name="Young S.K."/>
            <person name="Zeng Q."/>
            <person name="Gargeya S."/>
            <person name="Fitzgerald M."/>
            <person name="Haas B."/>
            <person name="Abouelleil A."/>
            <person name="Allen A.W."/>
            <person name="Alvarado L."/>
            <person name="Arachchi H.M."/>
            <person name="Berlin A.M."/>
            <person name="Chapman S.B."/>
            <person name="Gainer-Dewar J."/>
            <person name="Goldberg J."/>
            <person name="Griggs A."/>
            <person name="Gujja S."/>
            <person name="Hansen M."/>
            <person name="Howarth C."/>
            <person name="Imamovic A."/>
            <person name="Ireland A."/>
            <person name="Larimer J."/>
            <person name="McCowan C."/>
            <person name="Murphy C."/>
            <person name="Pearson M."/>
            <person name="Poon T.W."/>
            <person name="Priest M."/>
            <person name="Roberts A."/>
            <person name="Saif S."/>
            <person name="Shea T."/>
            <person name="Sisk P."/>
            <person name="Sykes S."/>
            <person name="Wortman J."/>
            <person name="Nusbaum C."/>
            <person name="Birren B."/>
        </authorList>
    </citation>
    <scope>NUCLEOTIDE SEQUENCE [LARGE SCALE GENOMIC DNA]</scope>
    <source>
        <strain evidence="2 3">CBS 110553</strain>
    </source>
</reference>
<dbReference type="eggNOG" id="ENOG502TH65">
    <property type="taxonomic scope" value="Eukaryota"/>
</dbReference>
<feature type="transmembrane region" description="Helical" evidence="1">
    <location>
        <begin position="100"/>
        <end position="120"/>
    </location>
</feature>
<comment type="caution">
    <text evidence="2">The sequence shown here is derived from an EMBL/GenBank/DDBJ whole genome shotgun (WGS) entry which is preliminary data.</text>
</comment>
<evidence type="ECO:0000313" key="2">
    <source>
        <dbReference type="EMBL" id="EXJ67416.1"/>
    </source>
</evidence>
<dbReference type="RefSeq" id="XP_007748198.1">
    <property type="nucleotide sequence ID" value="XM_007750008.1"/>
</dbReference>
<accession>W9WRZ8</accession>
<name>W9WRZ8_9EURO</name>
<keyword evidence="3" id="KW-1185">Reference proteome</keyword>
<keyword evidence="1" id="KW-0812">Transmembrane</keyword>